<dbReference type="AlphaFoldDB" id="A0A8B3CKB6"/>
<organism evidence="1 2">
    <name type="scientific">Leptospira stimsonii</name>
    <dbReference type="NCBI Taxonomy" id="2202203"/>
    <lineage>
        <taxon>Bacteria</taxon>
        <taxon>Pseudomonadati</taxon>
        <taxon>Spirochaetota</taxon>
        <taxon>Spirochaetia</taxon>
        <taxon>Leptospirales</taxon>
        <taxon>Leptospiraceae</taxon>
        <taxon>Leptospira</taxon>
    </lineage>
</organism>
<accession>A0A8B3CKB6</accession>
<reference evidence="2" key="1">
    <citation type="submission" date="2018-05" db="EMBL/GenBank/DDBJ databases">
        <title>Leptospira yasudae sp. nov. and Leptospira stimsonii sp. nov., two pathogenic species of the genus Leptospira isolated from environmental sources.</title>
        <authorList>
            <person name="Casanovas-Massana A."/>
            <person name="Hamond C."/>
            <person name="Santos L.A."/>
            <person name="Hacker K.P."/>
            <person name="Balassiano I."/>
            <person name="Medeiros M.A."/>
            <person name="Reis M.G."/>
            <person name="Ko A.I."/>
            <person name="Wunder E.A."/>
        </authorList>
    </citation>
    <scope>NUCLEOTIDE SEQUENCE [LARGE SCALE GENOMIC DNA]</scope>
    <source>
        <strain evidence="2">AMB6-RJ</strain>
    </source>
</reference>
<evidence type="ECO:0000313" key="1">
    <source>
        <dbReference type="EMBL" id="RHX83858.1"/>
    </source>
</evidence>
<dbReference type="EMBL" id="QHCS01000007">
    <property type="protein sequence ID" value="RHX83858.1"/>
    <property type="molecule type" value="Genomic_DNA"/>
</dbReference>
<protein>
    <recommendedName>
        <fullName evidence="3">WYL domain-containing protein</fullName>
    </recommendedName>
</protein>
<dbReference type="Proteomes" id="UP000266669">
    <property type="component" value="Unassembled WGS sequence"/>
</dbReference>
<evidence type="ECO:0000313" key="2">
    <source>
        <dbReference type="Proteomes" id="UP000266669"/>
    </source>
</evidence>
<proteinExistence type="predicted"/>
<comment type="caution">
    <text evidence="1">The sequence shown here is derived from an EMBL/GenBank/DDBJ whole genome shotgun (WGS) entry which is preliminary data.</text>
</comment>
<gene>
    <name evidence="1" type="ORF">DLM78_20455</name>
</gene>
<name>A0A8B3CKB6_9LEPT</name>
<sequence>MAFTENPNIFARWATYPNQIQKIIRITREVILIASKNKGIITIQYRNGIRREALYREQVIEWDESRTAVRAELYLSVILENNNTDTLILDVSEILHIENITKTEIIHKFKNAFSQTHN</sequence>
<dbReference type="RefSeq" id="WP_118983621.1">
    <property type="nucleotide sequence ID" value="NZ_QHCS01000007.1"/>
</dbReference>
<evidence type="ECO:0008006" key="3">
    <source>
        <dbReference type="Google" id="ProtNLM"/>
    </source>
</evidence>